<evidence type="ECO:0000313" key="1">
    <source>
        <dbReference type="EMBL" id="PYI09212.1"/>
    </source>
</evidence>
<evidence type="ECO:0000313" key="2">
    <source>
        <dbReference type="Proteomes" id="UP000248423"/>
    </source>
</evidence>
<dbReference type="VEuPathDB" id="FungiDB:BO78DRAFT_439365"/>
<dbReference type="OrthoDB" id="4453902at2759"/>
<reference evidence="1 2" key="1">
    <citation type="submission" date="2018-02" db="EMBL/GenBank/DDBJ databases">
        <title>The genomes of Aspergillus section Nigri reveals drivers in fungal speciation.</title>
        <authorList>
            <consortium name="DOE Joint Genome Institute"/>
            <person name="Vesth T.C."/>
            <person name="Nybo J."/>
            <person name="Theobald S."/>
            <person name="Brandl J."/>
            <person name="Frisvad J.C."/>
            <person name="Nielsen K.F."/>
            <person name="Lyhne E.K."/>
            <person name="Kogle M.E."/>
            <person name="Kuo A."/>
            <person name="Riley R."/>
            <person name="Clum A."/>
            <person name="Nolan M."/>
            <person name="Lipzen A."/>
            <person name="Salamov A."/>
            <person name="Henrissat B."/>
            <person name="Wiebenga A."/>
            <person name="De vries R.P."/>
            <person name="Grigoriev I.V."/>
            <person name="Mortensen U.H."/>
            <person name="Andersen M.R."/>
            <person name="Baker S.E."/>
        </authorList>
    </citation>
    <scope>NUCLEOTIDE SEQUENCE [LARGE SCALE GENOMIC DNA]</scope>
    <source>
        <strain evidence="1 2">CBS 121057</strain>
    </source>
</reference>
<dbReference type="Proteomes" id="UP000248423">
    <property type="component" value="Unassembled WGS sequence"/>
</dbReference>
<dbReference type="EMBL" id="KZ826329">
    <property type="protein sequence ID" value="PYI09212.1"/>
    <property type="molecule type" value="Genomic_DNA"/>
</dbReference>
<keyword evidence="2" id="KW-1185">Reference proteome</keyword>
<dbReference type="AlphaFoldDB" id="A0A319EFY0"/>
<protein>
    <submittedName>
        <fullName evidence="1">Uncharacterized protein</fullName>
    </submittedName>
</protein>
<accession>A0A319EFY0</accession>
<gene>
    <name evidence="1" type="ORF">BO78DRAFT_439365</name>
</gene>
<organism evidence="1 2">
    <name type="scientific">Aspergillus sclerotiicarbonarius (strain CBS 121057 / IBT 28362)</name>
    <dbReference type="NCBI Taxonomy" id="1448318"/>
    <lineage>
        <taxon>Eukaryota</taxon>
        <taxon>Fungi</taxon>
        <taxon>Dikarya</taxon>
        <taxon>Ascomycota</taxon>
        <taxon>Pezizomycotina</taxon>
        <taxon>Eurotiomycetes</taxon>
        <taxon>Eurotiomycetidae</taxon>
        <taxon>Eurotiales</taxon>
        <taxon>Aspergillaceae</taxon>
        <taxon>Aspergillus</taxon>
        <taxon>Aspergillus subgen. Circumdati</taxon>
    </lineage>
</organism>
<sequence length="300" mass="34397">MVDNDIRATRRSIFRKCWDLVRAVNSIESPLLGIDELRQIGIHPIRTEVKSNESLEFQPCYFQPLDTSVLSKYPVLPGWRVYEIEEGLTYESCLAAVLEKNANEENPENEAREDQEIALEEIREWGRGLDLDLRRLDDRISSHLECHRSGIPGFGEGGALENLTPLQTRYTSTDHVHRALWMMEIGGPGVKDWRLLRNLEHPSAKLPHGIVRGILRWTVNMYGRTEFTRHVSYPLLSIWYTGPRHGRIIQSHHDGDNMVLQYSPLMSFEDTNAAPTSLFVRYGASLPIPECATSTRMRGF</sequence>
<proteinExistence type="predicted"/>
<name>A0A319EFY0_ASPSB</name>